<feature type="region of interest" description="Disordered" evidence="1">
    <location>
        <begin position="37"/>
        <end position="93"/>
    </location>
</feature>
<evidence type="ECO:0000256" key="1">
    <source>
        <dbReference type="SAM" id="MobiDB-lite"/>
    </source>
</evidence>
<reference evidence="2 3" key="1">
    <citation type="submission" date="2024-08" db="EMBL/GenBank/DDBJ databases">
        <title>The draft genome of Apodemus speciosus.</title>
        <authorList>
            <person name="Nabeshima K."/>
            <person name="Suzuki S."/>
            <person name="Onuma M."/>
        </authorList>
    </citation>
    <scope>NUCLEOTIDE SEQUENCE [LARGE SCALE GENOMIC DNA]</scope>
    <source>
        <strain evidence="2">IB14-021</strain>
    </source>
</reference>
<keyword evidence="3" id="KW-1185">Reference proteome</keyword>
<evidence type="ECO:0000313" key="2">
    <source>
        <dbReference type="EMBL" id="GAB1290214.1"/>
    </source>
</evidence>
<organism evidence="2 3">
    <name type="scientific">Apodemus speciosus</name>
    <name type="common">Large Japanese field mouse</name>
    <dbReference type="NCBI Taxonomy" id="105296"/>
    <lineage>
        <taxon>Eukaryota</taxon>
        <taxon>Metazoa</taxon>
        <taxon>Chordata</taxon>
        <taxon>Craniata</taxon>
        <taxon>Vertebrata</taxon>
        <taxon>Euteleostomi</taxon>
        <taxon>Mammalia</taxon>
        <taxon>Eutheria</taxon>
        <taxon>Euarchontoglires</taxon>
        <taxon>Glires</taxon>
        <taxon>Rodentia</taxon>
        <taxon>Myomorpha</taxon>
        <taxon>Muroidea</taxon>
        <taxon>Muridae</taxon>
        <taxon>Murinae</taxon>
        <taxon>Apodemus</taxon>
    </lineage>
</organism>
<accession>A0ABQ0ET41</accession>
<dbReference type="EMBL" id="BAAFST010000005">
    <property type="protein sequence ID" value="GAB1290214.1"/>
    <property type="molecule type" value="Genomic_DNA"/>
</dbReference>
<sequence>MQPQSGCCKAKVFLRRSRAVQHLYRVNANDPPYLKTTGAKDDLIRPNTGKASTVSRDRDTAVEIGVEDELKTEGPSPEAPGMAFPRGPGSMTR</sequence>
<protein>
    <submittedName>
        <fullName evidence="2">Uncharacterized protein</fullName>
    </submittedName>
</protein>
<evidence type="ECO:0000313" key="3">
    <source>
        <dbReference type="Proteomes" id="UP001623349"/>
    </source>
</evidence>
<name>A0ABQ0ET41_APOSI</name>
<dbReference type="Proteomes" id="UP001623349">
    <property type="component" value="Unassembled WGS sequence"/>
</dbReference>
<comment type="caution">
    <text evidence="2">The sequence shown here is derived from an EMBL/GenBank/DDBJ whole genome shotgun (WGS) entry which is preliminary data.</text>
</comment>
<gene>
    <name evidence="2" type="ORF">APTSU1_000544400</name>
</gene>
<proteinExistence type="predicted"/>